<dbReference type="Proteomes" id="UP000266861">
    <property type="component" value="Unassembled WGS sequence"/>
</dbReference>
<protein>
    <submittedName>
        <fullName evidence="1">Uncharacterized protein</fullName>
    </submittedName>
</protein>
<proteinExistence type="predicted"/>
<reference evidence="1 2" key="1">
    <citation type="submission" date="2018-08" db="EMBL/GenBank/DDBJ databases">
        <title>Genome and evolution of the arbuscular mycorrhizal fungus Diversispora epigaea (formerly Glomus versiforme) and its bacterial endosymbionts.</title>
        <authorList>
            <person name="Sun X."/>
            <person name="Fei Z."/>
            <person name="Harrison M."/>
        </authorList>
    </citation>
    <scope>NUCLEOTIDE SEQUENCE [LARGE SCALE GENOMIC DNA]</scope>
    <source>
        <strain evidence="1 2">IT104</strain>
    </source>
</reference>
<dbReference type="AlphaFoldDB" id="A0A397GD98"/>
<organism evidence="1 2">
    <name type="scientific">Diversispora epigaea</name>
    <dbReference type="NCBI Taxonomy" id="1348612"/>
    <lineage>
        <taxon>Eukaryota</taxon>
        <taxon>Fungi</taxon>
        <taxon>Fungi incertae sedis</taxon>
        <taxon>Mucoromycota</taxon>
        <taxon>Glomeromycotina</taxon>
        <taxon>Glomeromycetes</taxon>
        <taxon>Diversisporales</taxon>
        <taxon>Diversisporaceae</taxon>
        <taxon>Diversispora</taxon>
    </lineage>
</organism>
<sequence length="121" mass="13912">MLMPDSLSIGNLQLIILIETNNEPEVSSFLYNKNKESNDIKSNNIENEINKNCNIDLSQAITQASNEISNIQIIDELNFENNEDINKYREQVSLINQNQNVSTFISIVQNLKLLYKNIDYS</sequence>
<comment type="caution">
    <text evidence="1">The sequence shown here is derived from an EMBL/GenBank/DDBJ whole genome shotgun (WGS) entry which is preliminary data.</text>
</comment>
<gene>
    <name evidence="1" type="ORF">Glove_603g2</name>
</gene>
<dbReference type="EMBL" id="PQFF01000502">
    <property type="protein sequence ID" value="RHZ46933.1"/>
    <property type="molecule type" value="Genomic_DNA"/>
</dbReference>
<evidence type="ECO:0000313" key="2">
    <source>
        <dbReference type="Proteomes" id="UP000266861"/>
    </source>
</evidence>
<keyword evidence="2" id="KW-1185">Reference proteome</keyword>
<name>A0A397GD98_9GLOM</name>
<evidence type="ECO:0000313" key="1">
    <source>
        <dbReference type="EMBL" id="RHZ46933.1"/>
    </source>
</evidence>
<accession>A0A397GD98</accession>